<sequence>MSVIRICSTSRTFGQGSTHVLVSGESIDIVRRTNADFWSLGRDMRKRVGKKRYARSGKVDT</sequence>
<accession>A0A5N6T0A1</accession>
<dbReference type="Proteomes" id="UP000325672">
    <property type="component" value="Unassembled WGS sequence"/>
</dbReference>
<proteinExistence type="predicted"/>
<dbReference type="RefSeq" id="XP_031915584.1">
    <property type="nucleotide sequence ID" value="XM_032054039.1"/>
</dbReference>
<dbReference type="EMBL" id="ML743565">
    <property type="protein sequence ID" value="KAE8139521.1"/>
    <property type="molecule type" value="Genomic_DNA"/>
</dbReference>
<evidence type="ECO:0000313" key="2">
    <source>
        <dbReference type="Proteomes" id="UP000325672"/>
    </source>
</evidence>
<dbReference type="AlphaFoldDB" id="A0A5N6T0A1"/>
<evidence type="ECO:0000313" key="1">
    <source>
        <dbReference type="EMBL" id="KAE8139521.1"/>
    </source>
</evidence>
<reference evidence="1 2" key="1">
    <citation type="submission" date="2019-04" db="EMBL/GenBank/DDBJ databases">
        <title>Friends and foes A comparative genomics study of 23 Aspergillus species from section Flavi.</title>
        <authorList>
            <consortium name="DOE Joint Genome Institute"/>
            <person name="Kjaerbolling I."/>
            <person name="Vesth T."/>
            <person name="Frisvad J.C."/>
            <person name="Nybo J.L."/>
            <person name="Theobald S."/>
            <person name="Kildgaard S."/>
            <person name="Isbrandt T."/>
            <person name="Kuo A."/>
            <person name="Sato A."/>
            <person name="Lyhne E.K."/>
            <person name="Kogle M.E."/>
            <person name="Wiebenga A."/>
            <person name="Kun R.S."/>
            <person name="Lubbers R.J."/>
            <person name="Makela M.R."/>
            <person name="Barry K."/>
            <person name="Chovatia M."/>
            <person name="Clum A."/>
            <person name="Daum C."/>
            <person name="Haridas S."/>
            <person name="He G."/>
            <person name="LaButti K."/>
            <person name="Lipzen A."/>
            <person name="Mondo S."/>
            <person name="Riley R."/>
            <person name="Salamov A."/>
            <person name="Simmons B.A."/>
            <person name="Magnuson J.K."/>
            <person name="Henrissat B."/>
            <person name="Mortensen U.H."/>
            <person name="Larsen T.O."/>
            <person name="Devries R.P."/>
            <person name="Grigoriev I.V."/>
            <person name="Machida M."/>
            <person name="Baker S.E."/>
            <person name="Andersen M.R."/>
        </authorList>
    </citation>
    <scope>NUCLEOTIDE SEQUENCE [LARGE SCALE GENOMIC DNA]</scope>
    <source>
        <strain evidence="1 2">CBS 117625</strain>
    </source>
</reference>
<gene>
    <name evidence="1" type="ORF">BDV38DRAFT_241652</name>
</gene>
<organism evidence="1 2">
    <name type="scientific">Aspergillus pseudotamarii</name>
    <dbReference type="NCBI Taxonomy" id="132259"/>
    <lineage>
        <taxon>Eukaryota</taxon>
        <taxon>Fungi</taxon>
        <taxon>Dikarya</taxon>
        <taxon>Ascomycota</taxon>
        <taxon>Pezizomycotina</taxon>
        <taxon>Eurotiomycetes</taxon>
        <taxon>Eurotiomycetidae</taxon>
        <taxon>Eurotiales</taxon>
        <taxon>Aspergillaceae</taxon>
        <taxon>Aspergillus</taxon>
        <taxon>Aspergillus subgen. Circumdati</taxon>
    </lineage>
</organism>
<protein>
    <submittedName>
        <fullName evidence="1">Uncharacterized protein</fullName>
    </submittedName>
</protein>
<dbReference type="GeneID" id="43638249"/>
<keyword evidence="2" id="KW-1185">Reference proteome</keyword>
<name>A0A5N6T0A1_ASPPS</name>